<dbReference type="OrthoDB" id="8689594at2"/>
<feature type="domain" description="SsuA/THI5-like" evidence="1">
    <location>
        <begin position="62"/>
        <end position="140"/>
    </location>
</feature>
<protein>
    <submittedName>
        <fullName evidence="2">4,5-dihydroxyphthalate decarboxylase</fullName>
    </submittedName>
</protein>
<keyword evidence="3" id="KW-1185">Reference proteome</keyword>
<dbReference type="SUPFAM" id="SSF53850">
    <property type="entry name" value="Periplasmic binding protein-like II"/>
    <property type="match status" value="1"/>
</dbReference>
<dbReference type="Pfam" id="PF09084">
    <property type="entry name" value="NMT1"/>
    <property type="match status" value="1"/>
</dbReference>
<comment type="caution">
    <text evidence="2">The sequence shown here is derived from an EMBL/GenBank/DDBJ whole genome shotgun (WGS) entry which is preliminary data.</text>
</comment>
<dbReference type="RefSeq" id="WP_100162119.1">
    <property type="nucleotide sequence ID" value="NZ_PGTB01000022.1"/>
</dbReference>
<gene>
    <name evidence="2" type="ORF">CVM52_08690</name>
</gene>
<evidence type="ECO:0000313" key="2">
    <source>
        <dbReference type="EMBL" id="PJE37099.1"/>
    </source>
</evidence>
<dbReference type="InterPro" id="IPR015168">
    <property type="entry name" value="SsuA/THI5"/>
</dbReference>
<dbReference type="Gene3D" id="3.40.190.10">
    <property type="entry name" value="Periplasmic binding protein-like II"/>
    <property type="match status" value="1"/>
</dbReference>
<accession>A0A2M8J2U2</accession>
<sequence>MSNLRLSVAIGDYDRNRPLIDGRCQIDGVDPVVMTLTPEEMFYRAMRHEAFDICELSLSSHTLRTSRGDCPYVGVPAFVSRAFRHTSIIVRSDSGIKTPADLRGRRVGIPEWQLTAIVWMRAILQDEYGVKASEIHWVRGGLEEPGRAEKVKIDLPEGVQMSEIGPEQTLRDMLDSGEIDAFMGPRAPTSFRPDNPSLRWLFDDPTAEAMAYYRKTGMFPMMHIIGIRKSLAEAHPWLPMAVLKGFQASKDIALDHLEDTSATKITLPFVEEQLRQAKALMGPDFWPYGLAANRKTLDYFLEQHHAQGLSKRRVAVEELFHPGSIDAHVI</sequence>
<name>A0A2M8J2U2_9RHOB</name>
<dbReference type="AlphaFoldDB" id="A0A2M8J2U2"/>
<dbReference type="PANTHER" id="PTHR30024">
    <property type="entry name" value="ALIPHATIC SULFONATES-BINDING PROTEIN-RELATED"/>
    <property type="match status" value="1"/>
</dbReference>
<proteinExistence type="predicted"/>
<dbReference type="EMBL" id="PGTB01000022">
    <property type="protein sequence ID" value="PJE37099.1"/>
    <property type="molecule type" value="Genomic_DNA"/>
</dbReference>
<evidence type="ECO:0000313" key="3">
    <source>
        <dbReference type="Proteomes" id="UP000231553"/>
    </source>
</evidence>
<dbReference type="Proteomes" id="UP000231553">
    <property type="component" value="Unassembled WGS sequence"/>
</dbReference>
<organism evidence="2 3">
    <name type="scientific">Pseudooceanicola lipolyticus</name>
    <dbReference type="NCBI Taxonomy" id="2029104"/>
    <lineage>
        <taxon>Bacteria</taxon>
        <taxon>Pseudomonadati</taxon>
        <taxon>Pseudomonadota</taxon>
        <taxon>Alphaproteobacteria</taxon>
        <taxon>Rhodobacterales</taxon>
        <taxon>Paracoccaceae</taxon>
        <taxon>Pseudooceanicola</taxon>
    </lineage>
</organism>
<evidence type="ECO:0000259" key="1">
    <source>
        <dbReference type="Pfam" id="PF09084"/>
    </source>
</evidence>
<reference evidence="2 3" key="1">
    <citation type="journal article" date="2018" name="Int. J. Syst. Evol. Microbiol.">
        <title>Pseudooceanicola lipolyticus sp. nov., a marine alphaproteobacterium, reclassification of Oceanicola flagellatus as Pseudooceanicola flagellatus comb. nov. and emended description of the genus Pseudooceanicola.</title>
        <authorList>
            <person name="Huang M.-M."/>
            <person name="Guo L.-L."/>
            <person name="Wu Y.-H."/>
            <person name="Lai Q.-L."/>
            <person name="Shao Z.-Z."/>
            <person name="Wang C.-S."/>
            <person name="Wu M."/>
            <person name="Xu X.-W."/>
        </authorList>
    </citation>
    <scope>NUCLEOTIDE SEQUENCE [LARGE SCALE GENOMIC DNA]</scope>
    <source>
        <strain evidence="2 3">157</strain>
    </source>
</reference>